<sequence length="132" mass="15209">MTNDTISTIITLLRNANIRRKTTAQVPATNISKDIVRILLEEGFVRNITEHKKNMKDFLDVTLKYQGKKKKPYMTALKRISKPGLRIYSNHRQMPRVLGGMGIVILSTSYGLMTDREARQRRIGGEILCYVW</sequence>
<proteinExistence type="inferred from homology"/>
<evidence type="ECO:0000256" key="6">
    <source>
        <dbReference type="RuleBase" id="RU003660"/>
    </source>
</evidence>
<evidence type="ECO:0000313" key="7">
    <source>
        <dbReference type="EMBL" id="AXZ97098.1"/>
    </source>
</evidence>
<comment type="function">
    <text evidence="5">One of the primary rRNA binding proteins, it binds directly to 16S rRNA central domain where it helps coordinate assembly of the platform of the 30S subunit.</text>
</comment>
<dbReference type="Pfam" id="PF00410">
    <property type="entry name" value="Ribosomal_S8"/>
    <property type="match status" value="1"/>
</dbReference>
<evidence type="ECO:0000256" key="4">
    <source>
        <dbReference type="ARBA" id="ARBA00035153"/>
    </source>
</evidence>
<dbReference type="PROSITE" id="PS00053">
    <property type="entry name" value="RIBOSOMAL_S8"/>
    <property type="match status" value="1"/>
</dbReference>
<keyword evidence="7" id="KW-0150">Chloroplast</keyword>
<dbReference type="GO" id="GO:1990904">
    <property type="term" value="C:ribonucleoprotein complex"/>
    <property type="evidence" value="ECO:0007669"/>
    <property type="project" value="UniProtKB-KW"/>
</dbReference>
<accession>A0A385KP13</accession>
<dbReference type="InterPro" id="IPR047863">
    <property type="entry name" value="Ribosomal_uS8_CS"/>
</dbReference>
<comment type="subunit">
    <text evidence="5">Part of the 30S ribosomal subunit.</text>
</comment>
<keyword evidence="3 5" id="KW-0687">Ribonucleoprotein</keyword>
<dbReference type="HAMAP" id="MF_01302_B">
    <property type="entry name" value="Ribosomal_uS8_B"/>
    <property type="match status" value="1"/>
</dbReference>
<gene>
    <name evidence="5 7" type="primary">rps8</name>
</gene>
<dbReference type="GO" id="GO:0006412">
    <property type="term" value="P:translation"/>
    <property type="evidence" value="ECO:0007669"/>
    <property type="project" value="UniProtKB-UniRule"/>
</dbReference>
<dbReference type="Gene3D" id="3.30.1490.10">
    <property type="match status" value="1"/>
</dbReference>
<dbReference type="GO" id="GO:0009507">
    <property type="term" value="C:chloroplast"/>
    <property type="evidence" value="ECO:0007669"/>
    <property type="project" value="UniProtKB-SubCell"/>
</dbReference>
<dbReference type="Gene3D" id="3.30.1370.30">
    <property type="match status" value="1"/>
</dbReference>
<dbReference type="InterPro" id="IPR035987">
    <property type="entry name" value="Ribosomal_uS8_sf"/>
</dbReference>
<name>A0A385KP13_9MONI</name>
<geneLocation type="chloroplast" evidence="7"/>
<evidence type="ECO:0000256" key="2">
    <source>
        <dbReference type="ARBA" id="ARBA00022980"/>
    </source>
</evidence>
<dbReference type="GO" id="GO:0019843">
    <property type="term" value="F:rRNA binding"/>
    <property type="evidence" value="ECO:0007669"/>
    <property type="project" value="UniProtKB-UniRule"/>
</dbReference>
<dbReference type="GO" id="GO:0005840">
    <property type="term" value="C:ribosome"/>
    <property type="evidence" value="ECO:0007669"/>
    <property type="project" value="UniProtKB-KW"/>
</dbReference>
<protein>
    <recommendedName>
        <fullName evidence="4 5">Small ribosomal subunit protein uS8c</fullName>
    </recommendedName>
</protein>
<keyword evidence="7" id="KW-0934">Plastid</keyword>
<dbReference type="PANTHER" id="PTHR11758">
    <property type="entry name" value="40S RIBOSOMAL PROTEIN S15A"/>
    <property type="match status" value="1"/>
</dbReference>
<dbReference type="GO" id="GO:0003735">
    <property type="term" value="F:structural constituent of ribosome"/>
    <property type="evidence" value="ECO:0007669"/>
    <property type="project" value="InterPro"/>
</dbReference>
<evidence type="ECO:0000256" key="1">
    <source>
        <dbReference type="ARBA" id="ARBA00006471"/>
    </source>
</evidence>
<keyword evidence="5" id="KW-0699">rRNA-binding</keyword>
<dbReference type="NCBIfam" id="NF001109">
    <property type="entry name" value="PRK00136.1"/>
    <property type="match status" value="1"/>
</dbReference>
<comment type="similarity">
    <text evidence="1 5 6">Belongs to the universal ribosomal protein uS8 family.</text>
</comment>
<evidence type="ECO:0000256" key="5">
    <source>
        <dbReference type="HAMAP-Rule" id="MF_01302"/>
    </source>
</evidence>
<keyword evidence="2 5" id="KW-0689">Ribosomal protein</keyword>
<dbReference type="InterPro" id="IPR000630">
    <property type="entry name" value="Ribosomal_uS8"/>
</dbReference>
<keyword evidence="5" id="KW-0694">RNA-binding</keyword>
<comment type="subcellular location">
    <subcellularLocation>
        <location evidence="5">Plastid</location>
        <location evidence="5">Chloroplast</location>
    </subcellularLocation>
</comment>
<evidence type="ECO:0000256" key="3">
    <source>
        <dbReference type="ARBA" id="ARBA00023274"/>
    </source>
</evidence>
<dbReference type="SUPFAM" id="SSF56047">
    <property type="entry name" value="Ribosomal protein S8"/>
    <property type="match status" value="1"/>
</dbReference>
<dbReference type="FunFam" id="3.30.1490.10:FF:000001">
    <property type="entry name" value="30S ribosomal protein S8"/>
    <property type="match status" value="1"/>
</dbReference>
<dbReference type="AlphaFoldDB" id="A0A385KP13"/>
<dbReference type="EMBL" id="MH265125">
    <property type="protein sequence ID" value="AXZ97098.1"/>
    <property type="molecule type" value="Genomic_DNA"/>
</dbReference>
<organism evidence="7">
    <name type="scientific">Callistopteris apiifolia</name>
    <dbReference type="NCBI Taxonomy" id="221309"/>
    <lineage>
        <taxon>Eukaryota</taxon>
        <taxon>Viridiplantae</taxon>
        <taxon>Streptophyta</taxon>
        <taxon>Embryophyta</taxon>
        <taxon>Tracheophyta</taxon>
        <taxon>Polypodiopsida</taxon>
        <taxon>Polypodiidae</taxon>
        <taxon>Hymenophyllales</taxon>
        <taxon>Hymenophyllaceae</taxon>
        <taxon>Trichomanoideae</taxon>
        <taxon>Callistopteris</taxon>
    </lineage>
</organism>
<reference evidence="7" key="1">
    <citation type="journal article" date="2018" name="Am. J. Bot.">
        <title>Order-level fern plastome phylogenomics: new insights from Hymenophyllales.</title>
        <authorList>
            <person name="Kuo L.Y."/>
            <person name="Qi X."/>
            <person name="Ma H."/>
            <person name="Li F.W."/>
        </authorList>
    </citation>
    <scope>NUCLEOTIDE SEQUENCE</scope>
</reference>